<dbReference type="VEuPathDB" id="FungiDB:PITG_11096"/>
<keyword evidence="2" id="KW-1185">Reference proteome</keyword>
<accession>D0NG59</accession>
<dbReference type="KEGG" id="pif:PITG_11096"/>
<evidence type="ECO:0000313" key="1">
    <source>
        <dbReference type="EMBL" id="EEY57260.1"/>
    </source>
</evidence>
<name>D0NG59_PHYIT</name>
<gene>
    <name evidence="1" type="ORF">PITG_11096</name>
</gene>
<dbReference type="EMBL" id="DS028136">
    <property type="protein sequence ID" value="EEY57260.1"/>
    <property type="molecule type" value="Genomic_DNA"/>
</dbReference>
<dbReference type="RefSeq" id="XP_002901870.1">
    <property type="nucleotide sequence ID" value="XM_002901824.1"/>
</dbReference>
<dbReference type="OrthoDB" id="118543at2759"/>
<reference evidence="2" key="1">
    <citation type="journal article" date="2009" name="Nature">
        <title>Genome sequence and analysis of the Irish potato famine pathogen Phytophthora infestans.</title>
        <authorList>
            <consortium name="The Broad Institute Genome Sequencing Platform"/>
            <person name="Haas B.J."/>
            <person name="Kamoun S."/>
            <person name="Zody M.C."/>
            <person name="Jiang R.H."/>
            <person name="Handsaker R.E."/>
            <person name="Cano L.M."/>
            <person name="Grabherr M."/>
            <person name="Kodira C.D."/>
            <person name="Raffaele S."/>
            <person name="Torto-Alalibo T."/>
            <person name="Bozkurt T.O."/>
            <person name="Ah-Fong A.M."/>
            <person name="Alvarado L."/>
            <person name="Anderson V.L."/>
            <person name="Armstrong M.R."/>
            <person name="Avrova A."/>
            <person name="Baxter L."/>
            <person name="Beynon J."/>
            <person name="Boevink P.C."/>
            <person name="Bollmann S.R."/>
            <person name="Bos J.I."/>
            <person name="Bulone V."/>
            <person name="Cai G."/>
            <person name="Cakir C."/>
            <person name="Carrington J.C."/>
            <person name="Chawner M."/>
            <person name="Conti L."/>
            <person name="Costanzo S."/>
            <person name="Ewan R."/>
            <person name="Fahlgren N."/>
            <person name="Fischbach M.A."/>
            <person name="Fugelstad J."/>
            <person name="Gilroy E.M."/>
            <person name="Gnerre S."/>
            <person name="Green P.J."/>
            <person name="Grenville-Briggs L.J."/>
            <person name="Griffith J."/>
            <person name="Grunwald N.J."/>
            <person name="Horn K."/>
            <person name="Horner N.R."/>
            <person name="Hu C.H."/>
            <person name="Huitema E."/>
            <person name="Jeong D.H."/>
            <person name="Jones A.M."/>
            <person name="Jones J.D."/>
            <person name="Jones R.W."/>
            <person name="Karlsson E.K."/>
            <person name="Kunjeti S.G."/>
            <person name="Lamour K."/>
            <person name="Liu Z."/>
            <person name="Ma L."/>
            <person name="Maclean D."/>
            <person name="Chibucos M.C."/>
            <person name="McDonald H."/>
            <person name="McWalters J."/>
            <person name="Meijer H.J."/>
            <person name="Morgan W."/>
            <person name="Morris P.F."/>
            <person name="Munro C.A."/>
            <person name="O'Neill K."/>
            <person name="Ospina-Giraldo M."/>
            <person name="Pinzon A."/>
            <person name="Pritchard L."/>
            <person name="Ramsahoye B."/>
            <person name="Ren Q."/>
            <person name="Restrepo S."/>
            <person name="Roy S."/>
            <person name="Sadanandom A."/>
            <person name="Savidor A."/>
            <person name="Schornack S."/>
            <person name="Schwartz D.C."/>
            <person name="Schumann U.D."/>
            <person name="Schwessinger B."/>
            <person name="Seyer L."/>
            <person name="Sharpe T."/>
            <person name="Silvar C."/>
            <person name="Song J."/>
            <person name="Studholme D.J."/>
            <person name="Sykes S."/>
            <person name="Thines M."/>
            <person name="van de Vondervoort P.J."/>
            <person name="Phuntumart V."/>
            <person name="Wawra S."/>
            <person name="Weide R."/>
            <person name="Win J."/>
            <person name="Young C."/>
            <person name="Zhou S."/>
            <person name="Fry W."/>
            <person name="Meyers B.C."/>
            <person name="van West P."/>
            <person name="Ristaino J."/>
            <person name="Govers F."/>
            <person name="Birch P.R."/>
            <person name="Whisson S.C."/>
            <person name="Judelson H.S."/>
            <person name="Nusbaum C."/>
        </authorList>
    </citation>
    <scope>NUCLEOTIDE SEQUENCE [LARGE SCALE GENOMIC DNA]</scope>
    <source>
        <strain evidence="2">T30-4</strain>
    </source>
</reference>
<proteinExistence type="predicted"/>
<sequence length="95" mass="11008">MGEADTETRRPLKGECGKSVSKSIMAKQCKVCEEKNVPNTRKANNRELYLRNKDNIYNKRLEQRLYDCLVQIYNIRCESEEGEVAEGFESVQAKM</sequence>
<dbReference type="AlphaFoldDB" id="D0NG59"/>
<protein>
    <submittedName>
        <fullName evidence="1">Uncharacterized protein</fullName>
    </submittedName>
</protein>
<evidence type="ECO:0000313" key="2">
    <source>
        <dbReference type="Proteomes" id="UP000006643"/>
    </source>
</evidence>
<dbReference type="HOGENOM" id="CLU_2377345_0_0_1"/>
<dbReference type="InParanoid" id="D0NG59"/>
<organism evidence="1 2">
    <name type="scientific">Phytophthora infestans (strain T30-4)</name>
    <name type="common">Potato late blight agent</name>
    <dbReference type="NCBI Taxonomy" id="403677"/>
    <lineage>
        <taxon>Eukaryota</taxon>
        <taxon>Sar</taxon>
        <taxon>Stramenopiles</taxon>
        <taxon>Oomycota</taxon>
        <taxon>Peronosporomycetes</taxon>
        <taxon>Peronosporales</taxon>
        <taxon>Peronosporaceae</taxon>
        <taxon>Phytophthora</taxon>
    </lineage>
</organism>
<dbReference type="GeneID" id="9476264"/>
<dbReference type="Proteomes" id="UP000006643">
    <property type="component" value="Unassembled WGS sequence"/>
</dbReference>